<dbReference type="NCBIfam" id="TIGR00305">
    <property type="entry name" value="putative toxin-antitoxin system toxin component, PIN family"/>
    <property type="match status" value="1"/>
</dbReference>
<protein>
    <submittedName>
        <fullName evidence="2">Toxin-antitoxin system toxin component, PIN family</fullName>
    </submittedName>
</protein>
<dbReference type="InterPro" id="IPR029060">
    <property type="entry name" value="PIN-like_dom_sf"/>
</dbReference>
<proteinExistence type="predicted"/>
<dbReference type="Pfam" id="PF13470">
    <property type="entry name" value="PIN_3"/>
    <property type="match status" value="1"/>
</dbReference>
<accession>A0ABM9I9Q3</accession>
<evidence type="ECO:0000313" key="2">
    <source>
        <dbReference type="EMBL" id="CAI8981410.1"/>
    </source>
</evidence>
<dbReference type="PANTHER" id="PTHR34610">
    <property type="entry name" value="SSL7007 PROTEIN"/>
    <property type="match status" value="1"/>
</dbReference>
<reference evidence="2 3" key="1">
    <citation type="submission" date="2023-03" db="EMBL/GenBank/DDBJ databases">
        <authorList>
            <person name="Pearce D."/>
        </authorList>
    </citation>
    <scope>NUCLEOTIDE SEQUENCE [LARGE SCALE GENOMIC DNA]</scope>
    <source>
        <strain evidence="2">Msz</strain>
        <plasmid evidence="2 3">MSZNORminor</plasmid>
    </source>
</reference>
<dbReference type="InterPro" id="IPR002850">
    <property type="entry name" value="PIN_toxin-like"/>
</dbReference>
<sequence>MRVVLDTNVLIAGLRSKSGPSRIWLKAALKREVQTIASVPLFLEYEAVLKRPEHLLATGLLKTELVDEFLAGFAGVVTPVEVSYLWRPQLTDPADEMVLEAAVNGRADWIVTYNVRDFAVATRRFKINVGGPGAVWSRLSEELNDAQK</sequence>
<evidence type="ECO:0000313" key="3">
    <source>
        <dbReference type="Proteomes" id="UP001162030"/>
    </source>
</evidence>
<feature type="domain" description="PIN" evidence="1">
    <location>
        <begin position="2"/>
        <end position="116"/>
    </location>
</feature>
<evidence type="ECO:0000259" key="1">
    <source>
        <dbReference type="Pfam" id="PF13470"/>
    </source>
</evidence>
<dbReference type="InterPro" id="IPR002716">
    <property type="entry name" value="PIN_dom"/>
</dbReference>
<keyword evidence="3" id="KW-1185">Reference proteome</keyword>
<organism evidence="2 3">
    <name type="scientific">Methylocaldum szegediense</name>
    <dbReference type="NCBI Taxonomy" id="73780"/>
    <lineage>
        <taxon>Bacteria</taxon>
        <taxon>Pseudomonadati</taxon>
        <taxon>Pseudomonadota</taxon>
        <taxon>Gammaproteobacteria</taxon>
        <taxon>Methylococcales</taxon>
        <taxon>Methylococcaceae</taxon>
        <taxon>Methylocaldum</taxon>
    </lineage>
</organism>
<dbReference type="RefSeq" id="WP_281015921.1">
    <property type="nucleotide sequence ID" value="NZ_OX458334.1"/>
</dbReference>
<dbReference type="Proteomes" id="UP001162030">
    <property type="component" value="Plasmid MSZNORminor"/>
</dbReference>
<dbReference type="PANTHER" id="PTHR34610:SF3">
    <property type="entry name" value="SSL7007 PROTEIN"/>
    <property type="match status" value="1"/>
</dbReference>
<keyword evidence="2" id="KW-0614">Plasmid</keyword>
<geneLocation type="plasmid" evidence="2 3">
    <name>MSZNORminor</name>
</geneLocation>
<gene>
    <name evidence="2" type="ORF">MSZNOR_P0003</name>
</gene>
<dbReference type="EMBL" id="OX458334">
    <property type="protein sequence ID" value="CAI8981410.1"/>
    <property type="molecule type" value="Genomic_DNA"/>
</dbReference>
<name>A0ABM9I9Q3_9GAMM</name>
<dbReference type="SUPFAM" id="SSF88723">
    <property type="entry name" value="PIN domain-like"/>
    <property type="match status" value="1"/>
</dbReference>